<accession>A0A8J7YHM2</accession>
<sequence length="122" mass="12891">MQLFIEGSDERVYLEFEDQPETWEEVQSILGTEFAIDDELFTLDDVKVDSISEGRLVAGVLAGGAAGTLLGGPVGLVVGASLGAASGLFRDAVEQRRFESGPLGSTTDLNVIAAELGEEEQT</sequence>
<dbReference type="RefSeq" id="WP_220587828.1">
    <property type="nucleotide sequence ID" value="NZ_RKLQ01000001.1"/>
</dbReference>
<proteinExistence type="predicted"/>
<evidence type="ECO:0000313" key="1">
    <source>
        <dbReference type="EMBL" id="MBX0303633.1"/>
    </source>
</evidence>
<evidence type="ECO:0000313" key="2">
    <source>
        <dbReference type="Proteomes" id="UP000783863"/>
    </source>
</evidence>
<dbReference type="Proteomes" id="UP000783863">
    <property type="component" value="Unassembled WGS sequence"/>
</dbReference>
<protein>
    <submittedName>
        <fullName evidence="1">Uncharacterized protein</fullName>
    </submittedName>
</protein>
<reference evidence="1" key="1">
    <citation type="submission" date="2021-06" db="EMBL/GenBank/DDBJ databases">
        <title>Halomicroarcula sp. F24A a new haloarchaeum isolated from saline soil.</title>
        <authorList>
            <person name="Duran-Viseras A."/>
            <person name="Sanchez-Porro C."/>
            <person name="Ventosa A."/>
        </authorList>
    </citation>
    <scope>NUCLEOTIDE SEQUENCE</scope>
    <source>
        <strain evidence="1">F24A</strain>
    </source>
</reference>
<dbReference type="EMBL" id="RKLQ01000001">
    <property type="protein sequence ID" value="MBX0303633.1"/>
    <property type="molecule type" value="Genomic_DNA"/>
</dbReference>
<organism evidence="1 2">
    <name type="scientific">Haloarcula salinisoli</name>
    <dbReference type="NCBI Taxonomy" id="2487746"/>
    <lineage>
        <taxon>Archaea</taxon>
        <taxon>Methanobacteriati</taxon>
        <taxon>Methanobacteriota</taxon>
        <taxon>Stenosarchaea group</taxon>
        <taxon>Halobacteria</taxon>
        <taxon>Halobacteriales</taxon>
        <taxon>Haloarculaceae</taxon>
        <taxon>Haloarcula</taxon>
    </lineage>
</organism>
<name>A0A8J7YHM2_9EURY</name>
<comment type="caution">
    <text evidence="1">The sequence shown here is derived from an EMBL/GenBank/DDBJ whole genome shotgun (WGS) entry which is preliminary data.</text>
</comment>
<keyword evidence="2" id="KW-1185">Reference proteome</keyword>
<gene>
    <name evidence="1" type="ORF">EGD98_08100</name>
</gene>
<dbReference type="AlphaFoldDB" id="A0A8J7YHM2"/>